<accession>A0AA35YVH4</accession>
<dbReference type="Pfam" id="PF14214">
    <property type="entry name" value="Helitron_like_N"/>
    <property type="match status" value="1"/>
</dbReference>
<evidence type="ECO:0000313" key="3">
    <source>
        <dbReference type="Proteomes" id="UP001177003"/>
    </source>
</evidence>
<dbReference type="InterPro" id="IPR035979">
    <property type="entry name" value="RBD_domain_sf"/>
</dbReference>
<feature type="domain" description="Helitron helicase-like" evidence="1">
    <location>
        <begin position="287"/>
        <end position="392"/>
    </location>
</feature>
<gene>
    <name evidence="2" type="ORF">LSALG_LOCUS20749</name>
</gene>
<dbReference type="AlphaFoldDB" id="A0AA35YVH4"/>
<dbReference type="EMBL" id="OX465080">
    <property type="protein sequence ID" value="CAI9281031.1"/>
    <property type="molecule type" value="Genomic_DNA"/>
</dbReference>
<keyword evidence="3" id="KW-1185">Reference proteome</keyword>
<evidence type="ECO:0000313" key="2">
    <source>
        <dbReference type="EMBL" id="CAI9281031.1"/>
    </source>
</evidence>
<sequence>MGMARVVKDCTSGWSKGIGFIRYSTLEGAAAGIEGMDGKEIWKLATVAGDGASMSVVPYVQVAHASRRGRRPGRMRLPPVLPEYVDLGDSRCVCEYCGAFFWFSERSMKLSTRHHLSFLRYIRAYNSMFSMTSFGAIVDDEVNDGRGPYVFKTNLLDEGIVRFLVSFLSENNEYVRTFKTAKQFADEMNIPSYSVRLFNDIADRRYDLPTPGSLGCIVTSDAAVGDRYDIVIHSNTGRPQRISKLHPTYMPLHYPLLFPYGELGWCPTMKLGNRTNVGAKNLTVNMYYAYHLHGRQHIWSAILNSSRLFQQCLVDAFTCIEDSRLQFYATHQDILRSEYVGGLYDALSKGDRESRSVGKRVFLPASFTGGPRYMYSHYQDALAICRVYRNPQ</sequence>
<dbReference type="Gene3D" id="3.30.70.330">
    <property type="match status" value="1"/>
</dbReference>
<name>A0AA35YVH4_LACSI</name>
<dbReference type="GO" id="GO:0003676">
    <property type="term" value="F:nucleic acid binding"/>
    <property type="evidence" value="ECO:0007669"/>
    <property type="project" value="InterPro"/>
</dbReference>
<dbReference type="PANTHER" id="PTHR45786">
    <property type="entry name" value="DNA BINDING PROTEIN-LIKE"/>
    <property type="match status" value="1"/>
</dbReference>
<dbReference type="Proteomes" id="UP001177003">
    <property type="component" value="Chromosome 4"/>
</dbReference>
<dbReference type="SUPFAM" id="SSF54928">
    <property type="entry name" value="RNA-binding domain, RBD"/>
    <property type="match status" value="1"/>
</dbReference>
<organism evidence="2 3">
    <name type="scientific">Lactuca saligna</name>
    <name type="common">Willowleaf lettuce</name>
    <dbReference type="NCBI Taxonomy" id="75948"/>
    <lineage>
        <taxon>Eukaryota</taxon>
        <taxon>Viridiplantae</taxon>
        <taxon>Streptophyta</taxon>
        <taxon>Embryophyta</taxon>
        <taxon>Tracheophyta</taxon>
        <taxon>Spermatophyta</taxon>
        <taxon>Magnoliopsida</taxon>
        <taxon>eudicotyledons</taxon>
        <taxon>Gunneridae</taxon>
        <taxon>Pentapetalae</taxon>
        <taxon>asterids</taxon>
        <taxon>campanulids</taxon>
        <taxon>Asterales</taxon>
        <taxon>Asteraceae</taxon>
        <taxon>Cichorioideae</taxon>
        <taxon>Cichorieae</taxon>
        <taxon>Lactucinae</taxon>
        <taxon>Lactuca</taxon>
    </lineage>
</organism>
<protein>
    <recommendedName>
        <fullName evidence="1">Helitron helicase-like domain-containing protein</fullName>
    </recommendedName>
</protein>
<dbReference type="PANTHER" id="PTHR45786:SF77">
    <property type="entry name" value="HELITRON HELICASE-LIKE DOMAIN-CONTAINING PROTEIN-RELATED"/>
    <property type="match status" value="1"/>
</dbReference>
<reference evidence="2" key="1">
    <citation type="submission" date="2023-04" db="EMBL/GenBank/DDBJ databases">
        <authorList>
            <person name="Vijverberg K."/>
            <person name="Xiong W."/>
            <person name="Schranz E."/>
        </authorList>
    </citation>
    <scope>NUCLEOTIDE SEQUENCE</scope>
</reference>
<evidence type="ECO:0000259" key="1">
    <source>
        <dbReference type="Pfam" id="PF14214"/>
    </source>
</evidence>
<dbReference type="InterPro" id="IPR025476">
    <property type="entry name" value="Helitron_helicase-like"/>
</dbReference>
<proteinExistence type="predicted"/>
<dbReference type="InterPro" id="IPR012677">
    <property type="entry name" value="Nucleotide-bd_a/b_plait_sf"/>
</dbReference>